<name>J0NZ95_9BACT</name>
<evidence type="ECO:0000313" key="1">
    <source>
        <dbReference type="EMBL" id="EJF52854.1"/>
    </source>
</evidence>
<accession>J0NZ95</accession>
<dbReference type="AlphaFoldDB" id="J0NZ95"/>
<protein>
    <submittedName>
        <fullName evidence="1">Uncharacterized protein</fullName>
    </submittedName>
</protein>
<proteinExistence type="predicted"/>
<dbReference type="EMBL" id="JH719942">
    <property type="protein sequence ID" value="EJF52854.1"/>
    <property type="molecule type" value="Genomic_DNA"/>
</dbReference>
<gene>
    <name evidence="1" type="ORF">SapgrDRAFT_1129</name>
</gene>
<evidence type="ECO:0000313" key="2">
    <source>
        <dbReference type="Proteomes" id="UP000005113"/>
    </source>
</evidence>
<dbReference type="Proteomes" id="UP000005113">
    <property type="component" value="Unassembled WGS sequence"/>
</dbReference>
<reference evidence="2" key="1">
    <citation type="journal article" date="2012" name="Stand. Genomic Sci.">
        <title>Permanent draft genome sequence of the gliding predator Saprospira grandis strain Sa g1 (= HR1).</title>
        <authorList>
            <person name="Mavromatis K."/>
            <person name="Chertkov O."/>
            <person name="Lapidus A."/>
            <person name="Nolan M."/>
            <person name="Lucas S."/>
            <person name="Tice H."/>
            <person name="Del Rio T.G."/>
            <person name="Cheng J.F."/>
            <person name="Han C."/>
            <person name="Tapia R."/>
            <person name="Bruce D."/>
            <person name="Goodwin L.A."/>
            <person name="Pitluck S."/>
            <person name="Huntemann M."/>
            <person name="Liolios K."/>
            <person name="Pagani I."/>
            <person name="Ivanova N."/>
            <person name="Mikhailova N."/>
            <person name="Pati A."/>
            <person name="Chen A."/>
            <person name="Palaniappan K."/>
            <person name="Land M."/>
            <person name="Brambilla E.M."/>
            <person name="Rohde M."/>
            <person name="Spring S."/>
            <person name="Goker M."/>
            <person name="Detter J.C."/>
            <person name="Bristow J."/>
            <person name="Eisen J.A."/>
            <person name="Markowitz V."/>
            <person name="Hugenholtz P."/>
            <person name="Kyrpides N.C."/>
            <person name="Klenk H.P."/>
            <person name="Woyke T."/>
        </authorList>
    </citation>
    <scope>NUCLEOTIDE SEQUENCE [LARGE SCALE GENOMIC DNA]</scope>
    <source>
        <strain evidence="2">DSM 2844</strain>
    </source>
</reference>
<dbReference type="RefSeq" id="WP_002658117.1">
    <property type="nucleotide sequence ID" value="NZ_JH719942.1"/>
</dbReference>
<sequence>MFKSLVSKQLLSNRNLGEIVISFELGWTDIVHYIHLINNEGKVVQCVKLNDPPEEEDEEIFLHHSTGYFILGDKVPAGDYRVELVGCRRDVFRGKLSGKKKELSKIESITKDKASDLIHVLVDFDQESPFDEIKEWLPKQDNTQGREFTVKKNVCKFGVKEIILRKASSPRSICGKWEIDPADFKGTIKVKLTEKDFDDDIYYFELIGYNEQERSTTLPMAKIDEVTYTLNWEVKLDPIVVKMDIDFDPRQIYFMNSNGEEYQSYIYGERPHLTQVEFISNDVLTKKIPPGEYRIRISGVEEDGHIKVQLSASTYKKGQVYSRFKIILNQKDDNLRGERDIHLILDHLKDEGERWLDRAFLEIKDRLLFKFKSTDYKVQGLISYLEEKVPVSGVIMSFGGSCVDFAKKSELIVTEVVKAILKHAENEAQRGKPSIEDILSEVKTFIADAKSKQTYTDLFVDDKFISAYLDDKQALTTQKLLLQITKDIDMLIIGMSLNEFVNKFTK</sequence>
<dbReference type="HOGENOM" id="CLU_538501_0_0_10"/>
<organism evidence="1 2">
    <name type="scientific">Saprospira grandis DSM 2844</name>
    <dbReference type="NCBI Taxonomy" id="694433"/>
    <lineage>
        <taxon>Bacteria</taxon>
        <taxon>Pseudomonadati</taxon>
        <taxon>Bacteroidota</taxon>
        <taxon>Saprospiria</taxon>
        <taxon>Saprospirales</taxon>
        <taxon>Saprospiraceae</taxon>
        <taxon>Saprospira</taxon>
    </lineage>
</organism>